<dbReference type="OrthoDB" id="8965982at2"/>
<dbReference type="InterPro" id="IPR009936">
    <property type="entry name" value="DUF1468"/>
</dbReference>
<reference evidence="3 4" key="1">
    <citation type="submission" date="2019-05" db="EMBL/GenBank/DDBJ databases">
        <title>Burkholderia sp. DHOD12, isolated from subtropical forest soil.</title>
        <authorList>
            <person name="Gao Z.-H."/>
            <person name="Qiu L.-H."/>
        </authorList>
    </citation>
    <scope>NUCLEOTIDE SEQUENCE [LARGE SCALE GENOMIC DNA]</scope>
    <source>
        <strain evidence="3 4">DHOD12</strain>
    </source>
</reference>
<dbReference type="RefSeq" id="WP_137333236.1">
    <property type="nucleotide sequence ID" value="NZ_CP040077.1"/>
</dbReference>
<gene>
    <name evidence="3" type="ORF">FAZ95_15335</name>
</gene>
<dbReference type="Proteomes" id="UP000298656">
    <property type="component" value="Chromosome 1"/>
</dbReference>
<organism evidence="3 4">
    <name type="scientific">Trinickia violacea</name>
    <dbReference type="NCBI Taxonomy" id="2571746"/>
    <lineage>
        <taxon>Bacteria</taxon>
        <taxon>Pseudomonadati</taxon>
        <taxon>Pseudomonadota</taxon>
        <taxon>Betaproteobacteria</taxon>
        <taxon>Burkholderiales</taxon>
        <taxon>Burkholderiaceae</taxon>
        <taxon>Trinickia</taxon>
    </lineage>
</organism>
<keyword evidence="1" id="KW-1133">Transmembrane helix</keyword>
<name>A0A4P8IN48_9BURK</name>
<evidence type="ECO:0000313" key="4">
    <source>
        <dbReference type="Proteomes" id="UP000298656"/>
    </source>
</evidence>
<feature type="transmembrane region" description="Helical" evidence="1">
    <location>
        <begin position="112"/>
        <end position="131"/>
    </location>
</feature>
<evidence type="ECO:0000256" key="1">
    <source>
        <dbReference type="SAM" id="Phobius"/>
    </source>
</evidence>
<evidence type="ECO:0000259" key="2">
    <source>
        <dbReference type="Pfam" id="PF07331"/>
    </source>
</evidence>
<keyword evidence="4" id="KW-1185">Reference proteome</keyword>
<dbReference type="AlphaFoldDB" id="A0A4P8IN48"/>
<dbReference type="KEGG" id="tvl:FAZ95_15335"/>
<keyword evidence="1" id="KW-0812">Transmembrane</keyword>
<feature type="domain" description="DUF1468" evidence="2">
    <location>
        <begin position="3"/>
        <end position="135"/>
    </location>
</feature>
<proteinExistence type="predicted"/>
<evidence type="ECO:0000313" key="3">
    <source>
        <dbReference type="EMBL" id="QCP50418.1"/>
    </source>
</evidence>
<keyword evidence="1" id="KW-0472">Membrane</keyword>
<dbReference type="EMBL" id="CP040077">
    <property type="protein sequence ID" value="QCP50418.1"/>
    <property type="molecule type" value="Genomic_DNA"/>
</dbReference>
<protein>
    <submittedName>
        <fullName evidence="3">Tripartite tricarboxylate transporter TctB family protein</fullName>
    </submittedName>
</protein>
<feature type="transmembrane region" description="Helical" evidence="1">
    <location>
        <begin position="27"/>
        <end position="47"/>
    </location>
</feature>
<dbReference type="Pfam" id="PF07331">
    <property type="entry name" value="TctB"/>
    <property type="match status" value="1"/>
</dbReference>
<feature type="transmembrane region" description="Helical" evidence="1">
    <location>
        <begin position="67"/>
        <end position="100"/>
    </location>
</feature>
<sequence>MVVIGVSAAYAGMSYDIGSLTNMGAGFFPVAVGTLLAVVGILIAVAAKDLPESASSPPDAHSRMPDLRGAVCIITGTLAFILLGKYGGLIPATFAIVFISALGDRTNTLFRAAALSIVMCAIALVVFSWALKLQLAPFAWG</sequence>
<accession>A0A4P8IN48</accession>